<dbReference type="GO" id="GO:0005634">
    <property type="term" value="C:nucleus"/>
    <property type="evidence" value="ECO:0007669"/>
    <property type="project" value="TreeGrafter"/>
</dbReference>
<feature type="region of interest" description="Disordered" evidence="1">
    <location>
        <begin position="219"/>
        <end position="239"/>
    </location>
</feature>
<dbReference type="Proteomes" id="UP001159042">
    <property type="component" value="Unassembled WGS sequence"/>
</dbReference>
<organism evidence="3 4">
    <name type="scientific">Exocentrus adspersus</name>
    <dbReference type="NCBI Taxonomy" id="1586481"/>
    <lineage>
        <taxon>Eukaryota</taxon>
        <taxon>Metazoa</taxon>
        <taxon>Ecdysozoa</taxon>
        <taxon>Arthropoda</taxon>
        <taxon>Hexapoda</taxon>
        <taxon>Insecta</taxon>
        <taxon>Pterygota</taxon>
        <taxon>Neoptera</taxon>
        <taxon>Endopterygota</taxon>
        <taxon>Coleoptera</taxon>
        <taxon>Polyphaga</taxon>
        <taxon>Cucujiformia</taxon>
        <taxon>Chrysomeloidea</taxon>
        <taxon>Cerambycidae</taxon>
        <taxon>Lamiinae</taxon>
        <taxon>Acanthocinini</taxon>
        <taxon>Exocentrus</taxon>
    </lineage>
</organism>
<feature type="compositionally biased region" description="Polar residues" evidence="1">
    <location>
        <begin position="230"/>
        <end position="239"/>
    </location>
</feature>
<evidence type="ECO:0000256" key="1">
    <source>
        <dbReference type="SAM" id="MobiDB-lite"/>
    </source>
</evidence>
<feature type="compositionally biased region" description="Basic and acidic residues" evidence="1">
    <location>
        <begin position="290"/>
        <end position="301"/>
    </location>
</feature>
<reference evidence="3 4" key="1">
    <citation type="journal article" date="2023" name="Insect Mol. Biol.">
        <title>Genome sequencing provides insights into the evolution of gene families encoding plant cell wall-degrading enzymes in longhorned beetles.</title>
        <authorList>
            <person name="Shin N.R."/>
            <person name="Okamura Y."/>
            <person name="Kirsch R."/>
            <person name="Pauchet Y."/>
        </authorList>
    </citation>
    <scope>NUCLEOTIDE SEQUENCE [LARGE SCALE GENOMIC DNA]</scope>
    <source>
        <strain evidence="3">EAD_L_NR</strain>
    </source>
</reference>
<dbReference type="EMBL" id="JANEYG010000050">
    <property type="protein sequence ID" value="KAJ8915668.1"/>
    <property type="molecule type" value="Genomic_DNA"/>
</dbReference>
<dbReference type="GO" id="GO:0003677">
    <property type="term" value="F:DNA binding"/>
    <property type="evidence" value="ECO:0007669"/>
    <property type="project" value="TreeGrafter"/>
</dbReference>
<protein>
    <recommendedName>
        <fullName evidence="2">DDE-1 domain-containing protein</fullName>
    </recommendedName>
</protein>
<comment type="caution">
    <text evidence="3">The sequence shown here is derived from an EMBL/GenBank/DDBJ whole genome shotgun (WGS) entry which is preliminary data.</text>
</comment>
<proteinExistence type="predicted"/>
<feature type="region of interest" description="Disordered" evidence="1">
    <location>
        <begin position="284"/>
        <end position="308"/>
    </location>
</feature>
<evidence type="ECO:0000259" key="2">
    <source>
        <dbReference type="Pfam" id="PF03184"/>
    </source>
</evidence>
<dbReference type="PANTHER" id="PTHR19303:SF74">
    <property type="entry name" value="POGO TRANSPOSABLE ELEMENT WITH KRAB DOMAIN"/>
    <property type="match status" value="1"/>
</dbReference>
<dbReference type="AlphaFoldDB" id="A0AAV8VN59"/>
<name>A0AAV8VN59_9CUCU</name>
<evidence type="ECO:0000313" key="3">
    <source>
        <dbReference type="EMBL" id="KAJ8915668.1"/>
    </source>
</evidence>
<feature type="domain" description="DDE-1" evidence="2">
    <location>
        <begin position="41"/>
        <end position="202"/>
    </location>
</feature>
<dbReference type="PANTHER" id="PTHR19303">
    <property type="entry name" value="TRANSPOSON"/>
    <property type="match status" value="1"/>
</dbReference>
<gene>
    <name evidence="3" type="ORF">NQ315_000600</name>
</gene>
<dbReference type="InterPro" id="IPR004875">
    <property type="entry name" value="DDE_SF_endonuclease_dom"/>
</dbReference>
<keyword evidence="4" id="KW-1185">Reference proteome</keyword>
<accession>A0AAV8VN59</accession>
<dbReference type="InterPro" id="IPR050863">
    <property type="entry name" value="CenT-Element_Derived"/>
</dbReference>
<sequence>MKYYETSTTTVHAPKRILAGKGVKQVNSCTSGERGQLVTTCVIISASGTYIPPVMVFPRKKFKEHMLKGGPPGTLGLANPSGWMNSTLFPEVMDHFIKHTESTKDRPSMLIFDNHESHISIDVVEKARNAGVHILTLPPHTSNKTQPLDVAVFTPFKNYYNSACSSWMIRHPGVPLTIYDISECVAEALTKALTPANIIAGFKKCGIYPLDRNVFSESPSNATLEEESFSRQSTSSVTHENIPATTNVETCEQLTPKKNEDTTANNPNILKEIHFSAPVFGVSQSTTKKGHTEKTTRKETQCNHYRHS</sequence>
<dbReference type="Pfam" id="PF03184">
    <property type="entry name" value="DDE_1"/>
    <property type="match status" value="1"/>
</dbReference>
<evidence type="ECO:0000313" key="4">
    <source>
        <dbReference type="Proteomes" id="UP001159042"/>
    </source>
</evidence>